<keyword evidence="2" id="KW-1185">Reference proteome</keyword>
<sequence length="122" mass="13263">MKTLAEASGVVARPPAEVFEALRRRVTGGGYPMRTEIDAERGFLAVQGGWWYRGEYRVTADPGGARVEHRVVNAATRGRWGVPVANRFFVGFRAKTAADFALLVEELGRPDGHGPVPARTVA</sequence>
<protein>
    <recommendedName>
        <fullName evidence="3">Polyketide cyclase / dehydrase and lipid transport</fullName>
    </recommendedName>
</protein>
<evidence type="ECO:0008006" key="3">
    <source>
        <dbReference type="Google" id="ProtNLM"/>
    </source>
</evidence>
<proteinExistence type="predicted"/>
<dbReference type="OrthoDB" id="2590919at2"/>
<organism evidence="1 2">
    <name type="scientific">Amycolatopsis pretoriensis</name>
    <dbReference type="NCBI Taxonomy" id="218821"/>
    <lineage>
        <taxon>Bacteria</taxon>
        <taxon>Bacillati</taxon>
        <taxon>Actinomycetota</taxon>
        <taxon>Actinomycetes</taxon>
        <taxon>Pseudonocardiales</taxon>
        <taxon>Pseudonocardiaceae</taxon>
        <taxon>Amycolatopsis</taxon>
    </lineage>
</organism>
<dbReference type="EMBL" id="FNUJ01000006">
    <property type="protein sequence ID" value="SEF32870.1"/>
    <property type="molecule type" value="Genomic_DNA"/>
</dbReference>
<dbReference type="RefSeq" id="WP_086676876.1">
    <property type="nucleotide sequence ID" value="NZ_FNUJ01000006.1"/>
</dbReference>
<evidence type="ECO:0000313" key="1">
    <source>
        <dbReference type="EMBL" id="SEF32870.1"/>
    </source>
</evidence>
<accession>A0A1H5R398</accession>
<gene>
    <name evidence="1" type="ORF">SAMN05421837_106482</name>
</gene>
<name>A0A1H5R398_9PSEU</name>
<dbReference type="Proteomes" id="UP000198878">
    <property type="component" value="Unassembled WGS sequence"/>
</dbReference>
<evidence type="ECO:0000313" key="2">
    <source>
        <dbReference type="Proteomes" id="UP000198878"/>
    </source>
</evidence>
<dbReference type="AlphaFoldDB" id="A0A1H5R398"/>
<dbReference type="STRING" id="218821.SAMN05421837_106482"/>
<reference evidence="2" key="1">
    <citation type="submission" date="2016-10" db="EMBL/GenBank/DDBJ databases">
        <authorList>
            <person name="Varghese N."/>
            <person name="Submissions S."/>
        </authorList>
    </citation>
    <scope>NUCLEOTIDE SEQUENCE [LARGE SCALE GENOMIC DNA]</scope>
    <source>
        <strain evidence="2">DSM 44654</strain>
    </source>
</reference>